<proteinExistence type="predicted"/>
<protein>
    <submittedName>
        <fullName evidence="1">Ethanolamine utilization protein</fullName>
    </submittedName>
</protein>
<organism evidence="1 2">
    <name type="scientific">Flavonifractor plautii</name>
    <name type="common">Fusobacterium plautii</name>
    <dbReference type="NCBI Taxonomy" id="292800"/>
    <lineage>
        <taxon>Bacteria</taxon>
        <taxon>Bacillati</taxon>
        <taxon>Bacillota</taxon>
        <taxon>Clostridia</taxon>
        <taxon>Eubacteriales</taxon>
        <taxon>Oscillospiraceae</taxon>
        <taxon>Flavonifractor</taxon>
    </lineage>
</organism>
<name>A0A174W9B7_FLAPL</name>
<evidence type="ECO:0000313" key="1">
    <source>
        <dbReference type="EMBL" id="CUQ40800.1"/>
    </source>
</evidence>
<dbReference type="EMBL" id="CYZT01001066">
    <property type="protein sequence ID" value="CUQ40800.1"/>
    <property type="molecule type" value="Genomic_DNA"/>
</dbReference>
<dbReference type="Proteomes" id="UP000095746">
    <property type="component" value="Unassembled WGS sequence"/>
</dbReference>
<gene>
    <name evidence="1" type="ORF">ERS852411_04371</name>
</gene>
<dbReference type="AlphaFoldDB" id="A0A174W9B7"/>
<evidence type="ECO:0000313" key="2">
    <source>
        <dbReference type="Proteomes" id="UP000095746"/>
    </source>
</evidence>
<reference evidence="1 2" key="1">
    <citation type="submission" date="2015-09" db="EMBL/GenBank/DDBJ databases">
        <authorList>
            <consortium name="Pathogen Informatics"/>
        </authorList>
    </citation>
    <scope>NUCLEOTIDE SEQUENCE [LARGE SCALE GENOMIC DNA]</scope>
    <source>
        <strain evidence="1 2">2789STDY5608854</strain>
    </source>
</reference>
<sequence>MPAAREEKLVHVTKRVLTERDIRDAAAEKVTCIHVPAKCILTALAKDCAKEHGIRLVQE</sequence>
<accession>A0A174W9B7</accession>